<protein>
    <submittedName>
        <fullName evidence="2">Uncharacterized protein</fullName>
    </submittedName>
</protein>
<dbReference type="EMBL" id="JADBJN010000003">
    <property type="protein sequence ID" value="KAG5671063.1"/>
    <property type="molecule type" value="Genomic_DNA"/>
</dbReference>
<dbReference type="PANTHER" id="PTHR20898">
    <property type="entry name" value="DAEDALUS ON 3-RELATED-RELATED"/>
    <property type="match status" value="1"/>
</dbReference>
<feature type="chain" id="PRO_5039918879" evidence="1">
    <location>
        <begin position="17"/>
        <end position="191"/>
    </location>
</feature>
<dbReference type="Proteomes" id="UP001107558">
    <property type="component" value="Chromosome 3"/>
</dbReference>
<evidence type="ECO:0000256" key="1">
    <source>
        <dbReference type="SAM" id="SignalP"/>
    </source>
</evidence>
<keyword evidence="3" id="KW-1185">Reference proteome</keyword>
<evidence type="ECO:0000313" key="2">
    <source>
        <dbReference type="EMBL" id="KAG5671063.1"/>
    </source>
</evidence>
<organism evidence="2 3">
    <name type="scientific">Polypedilum vanderplanki</name>
    <name type="common">Sleeping chironomid midge</name>
    <dbReference type="NCBI Taxonomy" id="319348"/>
    <lineage>
        <taxon>Eukaryota</taxon>
        <taxon>Metazoa</taxon>
        <taxon>Ecdysozoa</taxon>
        <taxon>Arthropoda</taxon>
        <taxon>Hexapoda</taxon>
        <taxon>Insecta</taxon>
        <taxon>Pterygota</taxon>
        <taxon>Neoptera</taxon>
        <taxon>Endopterygota</taxon>
        <taxon>Diptera</taxon>
        <taxon>Nematocera</taxon>
        <taxon>Chironomoidea</taxon>
        <taxon>Chironomidae</taxon>
        <taxon>Chironominae</taxon>
        <taxon>Polypedilum</taxon>
        <taxon>Polypedilum</taxon>
    </lineage>
</organism>
<comment type="caution">
    <text evidence="2">The sequence shown here is derived from an EMBL/GenBank/DDBJ whole genome shotgun (WGS) entry which is preliminary data.</text>
</comment>
<sequence length="191" mass="22339">MKVLMIFVLFVVAVYMKRTYDSPFVYRNNWKLCKCEGSGRFIKEYLHNMTCVAKVYNRTYSAFTIIGYIKKPIYSYISGQVLYKYGTIYREVINVPRTFVCEITKIIKTNTLWRGIYEAAEIVMPNAIHECPYYDFYAANITLNDLPVISHFPHGDYKAFVYLYDSYNGESLVNLTFALSIRSIIKESFGK</sequence>
<name>A0A9J6BN05_POLVA</name>
<gene>
    <name evidence="2" type="ORF">PVAND_001278</name>
</gene>
<accession>A0A9J6BN05</accession>
<feature type="signal peptide" evidence="1">
    <location>
        <begin position="1"/>
        <end position="16"/>
    </location>
</feature>
<evidence type="ECO:0000313" key="3">
    <source>
        <dbReference type="Proteomes" id="UP001107558"/>
    </source>
</evidence>
<reference evidence="2" key="1">
    <citation type="submission" date="2021-03" db="EMBL/GenBank/DDBJ databases">
        <title>Chromosome level genome of the anhydrobiotic midge Polypedilum vanderplanki.</title>
        <authorList>
            <person name="Yoshida Y."/>
            <person name="Kikawada T."/>
            <person name="Gusev O."/>
        </authorList>
    </citation>
    <scope>NUCLEOTIDE SEQUENCE</scope>
    <source>
        <strain evidence="2">NIAS01</strain>
        <tissue evidence="2">Whole body or cell culture</tissue>
    </source>
</reference>
<keyword evidence="1" id="KW-0732">Signal</keyword>
<dbReference type="AlphaFoldDB" id="A0A9J6BN05"/>
<proteinExistence type="predicted"/>